<keyword evidence="1" id="KW-0812">Transmembrane</keyword>
<evidence type="ECO:0000313" key="2">
    <source>
        <dbReference type="EMBL" id="KNC70387.1"/>
    </source>
</evidence>
<evidence type="ECO:0000256" key="1">
    <source>
        <dbReference type="SAM" id="Phobius"/>
    </source>
</evidence>
<evidence type="ECO:0000313" key="3">
    <source>
        <dbReference type="Proteomes" id="UP000054560"/>
    </source>
</evidence>
<reference evidence="2 3" key="1">
    <citation type="submission" date="2011-02" db="EMBL/GenBank/DDBJ databases">
        <title>The Genome Sequence of Sphaeroforma arctica JP610.</title>
        <authorList>
            <consortium name="The Broad Institute Genome Sequencing Platform"/>
            <person name="Russ C."/>
            <person name="Cuomo C."/>
            <person name="Young S.K."/>
            <person name="Zeng Q."/>
            <person name="Gargeya S."/>
            <person name="Alvarado L."/>
            <person name="Berlin A."/>
            <person name="Chapman S.B."/>
            <person name="Chen Z."/>
            <person name="Freedman E."/>
            <person name="Gellesch M."/>
            <person name="Goldberg J."/>
            <person name="Griggs A."/>
            <person name="Gujja S."/>
            <person name="Heilman E."/>
            <person name="Heiman D."/>
            <person name="Howarth C."/>
            <person name="Mehta T."/>
            <person name="Neiman D."/>
            <person name="Pearson M."/>
            <person name="Roberts A."/>
            <person name="Saif S."/>
            <person name="Shea T."/>
            <person name="Shenoy N."/>
            <person name="Sisk P."/>
            <person name="Stolte C."/>
            <person name="Sykes S."/>
            <person name="White J."/>
            <person name="Yandava C."/>
            <person name="Burger G."/>
            <person name="Gray M.W."/>
            <person name="Holland P.W.H."/>
            <person name="King N."/>
            <person name="Lang F.B.F."/>
            <person name="Roger A.J."/>
            <person name="Ruiz-Trillo I."/>
            <person name="Haas B."/>
            <person name="Nusbaum C."/>
            <person name="Birren B."/>
        </authorList>
    </citation>
    <scope>NUCLEOTIDE SEQUENCE [LARGE SCALE GENOMIC DNA]</scope>
    <source>
        <strain evidence="2 3">JP610</strain>
    </source>
</reference>
<dbReference type="EMBL" id="KQ251317">
    <property type="protein sequence ID" value="KNC70387.1"/>
    <property type="molecule type" value="Genomic_DNA"/>
</dbReference>
<proteinExistence type="predicted"/>
<feature type="transmembrane region" description="Helical" evidence="1">
    <location>
        <begin position="68"/>
        <end position="88"/>
    </location>
</feature>
<protein>
    <submittedName>
        <fullName evidence="2">Uncharacterized protein</fullName>
    </submittedName>
</protein>
<dbReference type="GeneID" id="25917590"/>
<organism evidence="2 3">
    <name type="scientific">Sphaeroforma arctica JP610</name>
    <dbReference type="NCBI Taxonomy" id="667725"/>
    <lineage>
        <taxon>Eukaryota</taxon>
        <taxon>Ichthyosporea</taxon>
        <taxon>Ichthyophonida</taxon>
        <taxon>Sphaeroforma</taxon>
    </lineage>
</organism>
<accession>A0A0L0F105</accession>
<dbReference type="RefSeq" id="XP_014144289.1">
    <property type="nucleotide sequence ID" value="XM_014288814.1"/>
</dbReference>
<feature type="transmembrane region" description="Helical" evidence="1">
    <location>
        <begin position="33"/>
        <end position="56"/>
    </location>
</feature>
<dbReference type="AlphaFoldDB" id="A0A0L0F105"/>
<keyword evidence="1" id="KW-0472">Membrane</keyword>
<dbReference type="Proteomes" id="UP000054560">
    <property type="component" value="Unassembled WGS sequence"/>
</dbReference>
<keyword evidence="1" id="KW-1133">Transmembrane helix</keyword>
<gene>
    <name evidence="2" type="ORF">SARC_17086</name>
</gene>
<feature type="transmembrane region" description="Helical" evidence="1">
    <location>
        <begin position="6"/>
        <end position="26"/>
    </location>
</feature>
<feature type="non-terminal residue" evidence="2">
    <location>
        <position position="1"/>
    </location>
</feature>
<keyword evidence="3" id="KW-1185">Reference proteome</keyword>
<sequence>VMASCLLFAIGLGLCSLYNLFFGLFTRIGSTNVAFLGLQAVLLTLTVFLFAENYGFVCPDDTHIGPSYIVAMCTILLSLVTLFCCRWINARQLYQYTRLD</sequence>
<name>A0A0L0F105_9EUKA</name>